<comment type="caution">
    <text evidence="1">The sequence shown here is derived from an EMBL/GenBank/DDBJ whole genome shotgun (WGS) entry which is preliminary data.</text>
</comment>
<dbReference type="AlphaFoldDB" id="A0A5C5WGT1"/>
<gene>
    <name evidence="1" type="ORF">Pla22_45130</name>
</gene>
<sequence>MSDSVWVKECTIAESTDIHRDDCASADGLFRRLLERNRIGEESLLFRNVSCMRKGVYPGNNLLTAWRNDGPRRKTHELTTHCRR</sequence>
<name>A0A5C5WGT1_9BACT</name>
<dbReference type="EMBL" id="SJPI01000003">
    <property type="protein sequence ID" value="TWT49319.1"/>
    <property type="molecule type" value="Genomic_DNA"/>
</dbReference>
<organism evidence="1 2">
    <name type="scientific">Rubripirellula amarantea</name>
    <dbReference type="NCBI Taxonomy" id="2527999"/>
    <lineage>
        <taxon>Bacteria</taxon>
        <taxon>Pseudomonadati</taxon>
        <taxon>Planctomycetota</taxon>
        <taxon>Planctomycetia</taxon>
        <taxon>Pirellulales</taxon>
        <taxon>Pirellulaceae</taxon>
        <taxon>Rubripirellula</taxon>
    </lineage>
</organism>
<reference evidence="1 2" key="1">
    <citation type="submission" date="2019-02" db="EMBL/GenBank/DDBJ databases">
        <title>Deep-cultivation of Planctomycetes and their phenomic and genomic characterization uncovers novel biology.</title>
        <authorList>
            <person name="Wiegand S."/>
            <person name="Jogler M."/>
            <person name="Boedeker C."/>
            <person name="Pinto D."/>
            <person name="Vollmers J."/>
            <person name="Rivas-Marin E."/>
            <person name="Kohn T."/>
            <person name="Peeters S.H."/>
            <person name="Heuer A."/>
            <person name="Rast P."/>
            <person name="Oberbeckmann S."/>
            <person name="Bunk B."/>
            <person name="Jeske O."/>
            <person name="Meyerdierks A."/>
            <person name="Storesund J.E."/>
            <person name="Kallscheuer N."/>
            <person name="Luecker S."/>
            <person name="Lage O.M."/>
            <person name="Pohl T."/>
            <person name="Merkel B.J."/>
            <person name="Hornburger P."/>
            <person name="Mueller R.-W."/>
            <person name="Bruemmer F."/>
            <person name="Labrenz M."/>
            <person name="Spormann A.M."/>
            <person name="Op Den Camp H."/>
            <person name="Overmann J."/>
            <person name="Amann R."/>
            <person name="Jetten M.S.M."/>
            <person name="Mascher T."/>
            <person name="Medema M.H."/>
            <person name="Devos D.P."/>
            <person name="Kaster A.-K."/>
            <person name="Ovreas L."/>
            <person name="Rohde M."/>
            <person name="Galperin M.Y."/>
            <person name="Jogler C."/>
        </authorList>
    </citation>
    <scope>NUCLEOTIDE SEQUENCE [LARGE SCALE GENOMIC DNA]</scope>
    <source>
        <strain evidence="1 2">Pla22</strain>
    </source>
</reference>
<accession>A0A5C5WGT1</accession>
<keyword evidence="2" id="KW-1185">Reference proteome</keyword>
<proteinExistence type="predicted"/>
<evidence type="ECO:0000313" key="1">
    <source>
        <dbReference type="EMBL" id="TWT49319.1"/>
    </source>
</evidence>
<protein>
    <submittedName>
        <fullName evidence="1">Uncharacterized protein</fullName>
    </submittedName>
</protein>
<evidence type="ECO:0000313" key="2">
    <source>
        <dbReference type="Proteomes" id="UP000316598"/>
    </source>
</evidence>
<dbReference type="Proteomes" id="UP000316598">
    <property type="component" value="Unassembled WGS sequence"/>
</dbReference>